<comment type="caution">
    <text evidence="1">The sequence shown here is derived from an EMBL/GenBank/DDBJ whole genome shotgun (WGS) entry which is preliminary data.</text>
</comment>
<dbReference type="RefSeq" id="WP_066940154.1">
    <property type="nucleotide sequence ID" value="NZ_BBYK01000044.1"/>
</dbReference>
<dbReference type="Proteomes" id="UP001602119">
    <property type="component" value="Unassembled WGS sequence"/>
</dbReference>
<keyword evidence="2" id="KW-1185">Reference proteome</keyword>
<organism evidence="1 2">
    <name type="scientific">Microtetraspora fusca</name>
    <dbReference type="NCBI Taxonomy" id="1997"/>
    <lineage>
        <taxon>Bacteria</taxon>
        <taxon>Bacillati</taxon>
        <taxon>Actinomycetota</taxon>
        <taxon>Actinomycetes</taxon>
        <taxon>Streptosporangiales</taxon>
        <taxon>Streptosporangiaceae</taxon>
        <taxon>Microtetraspora</taxon>
    </lineage>
</organism>
<dbReference type="EMBL" id="JBIAXI010000002">
    <property type="protein sequence ID" value="MFF4772108.1"/>
    <property type="molecule type" value="Genomic_DNA"/>
</dbReference>
<accession>A0ABW6UZ54</accession>
<evidence type="ECO:0000313" key="1">
    <source>
        <dbReference type="EMBL" id="MFF4772108.1"/>
    </source>
</evidence>
<evidence type="ECO:0008006" key="3">
    <source>
        <dbReference type="Google" id="ProtNLM"/>
    </source>
</evidence>
<proteinExistence type="predicted"/>
<name>A0ABW6UZ54_MICFU</name>
<reference evidence="1 2" key="1">
    <citation type="submission" date="2024-10" db="EMBL/GenBank/DDBJ databases">
        <title>The Natural Products Discovery Center: Release of the First 8490 Sequenced Strains for Exploring Actinobacteria Biosynthetic Diversity.</title>
        <authorList>
            <person name="Kalkreuter E."/>
            <person name="Kautsar S.A."/>
            <person name="Yang D."/>
            <person name="Bader C.D."/>
            <person name="Teijaro C.N."/>
            <person name="Fluegel L."/>
            <person name="Davis C.M."/>
            <person name="Simpson J.R."/>
            <person name="Lauterbach L."/>
            <person name="Steele A.D."/>
            <person name="Gui C."/>
            <person name="Meng S."/>
            <person name="Li G."/>
            <person name="Viehrig K."/>
            <person name="Ye F."/>
            <person name="Su P."/>
            <person name="Kiefer A.F."/>
            <person name="Nichols A."/>
            <person name="Cepeda A.J."/>
            <person name="Yan W."/>
            <person name="Fan B."/>
            <person name="Jiang Y."/>
            <person name="Adhikari A."/>
            <person name="Zheng C.-J."/>
            <person name="Schuster L."/>
            <person name="Cowan T.M."/>
            <person name="Smanski M.J."/>
            <person name="Chevrette M.G."/>
            <person name="De Carvalho L.P.S."/>
            <person name="Shen B."/>
        </authorList>
    </citation>
    <scope>NUCLEOTIDE SEQUENCE [LARGE SCALE GENOMIC DNA]</scope>
    <source>
        <strain evidence="1 2">NPDC001281</strain>
    </source>
</reference>
<evidence type="ECO:0000313" key="2">
    <source>
        <dbReference type="Proteomes" id="UP001602119"/>
    </source>
</evidence>
<gene>
    <name evidence="1" type="ORF">ACFY05_04555</name>
</gene>
<protein>
    <recommendedName>
        <fullName evidence="3">WXG100 family type VII secretion target</fullName>
    </recommendedName>
</protein>
<sequence>MNGPYDGVAINRTAVTRGLSQWSTMAGDLERAYPGLVARITELNSAEPWGDGSEGDSFRNSYYQNGGPEALIAKGKAVVKEIAEAGPRLRTTFDNTHGVDEAHAQDLAQVMADGTGQYRTPSTVRVTAPNAAQDDTAQDTVRQV</sequence>